<dbReference type="GO" id="GO:0005615">
    <property type="term" value="C:extracellular space"/>
    <property type="evidence" value="ECO:0007669"/>
    <property type="project" value="TreeGrafter"/>
</dbReference>
<dbReference type="InterPro" id="IPR036056">
    <property type="entry name" value="Fibrinogen-like_C"/>
</dbReference>
<accession>A0AAV3ZT69</accession>
<dbReference type="AlphaFoldDB" id="A0AAV3ZT69"/>
<dbReference type="SUPFAM" id="SSF56496">
    <property type="entry name" value="Fibrinogen C-terminal domain-like"/>
    <property type="match status" value="1"/>
</dbReference>
<dbReference type="InterPro" id="IPR014716">
    <property type="entry name" value="Fibrinogen_a/b/g_C_1"/>
</dbReference>
<feature type="signal peptide" evidence="2">
    <location>
        <begin position="1"/>
        <end position="21"/>
    </location>
</feature>
<dbReference type="SMART" id="SM00186">
    <property type="entry name" value="FBG"/>
    <property type="match status" value="1"/>
</dbReference>
<evidence type="ECO:0000313" key="5">
    <source>
        <dbReference type="Proteomes" id="UP000735302"/>
    </source>
</evidence>
<keyword evidence="2" id="KW-0732">Signal</keyword>
<evidence type="ECO:0000256" key="1">
    <source>
        <dbReference type="ARBA" id="ARBA00023157"/>
    </source>
</evidence>
<evidence type="ECO:0000313" key="4">
    <source>
        <dbReference type="EMBL" id="GFN97841.1"/>
    </source>
</evidence>
<sequence length="535" mass="59633">MKQQFTLFVVLNTGFLLTVCALEMTRDLEHKTVSAGKSTCGVVRCLEQGEHPSVGEITSMVMSRRRTDVSGAGDVRIASVSKDLRSVSRLWNNVKIEGTWEKGKAEIKLYLMEDEECYHTDFSCRVKFLDGLGKERVNTGQVSGAKISRSRLPAEVLVHENMTGTTALQLSAVIQQSQSSLENALRQLQSRVDDSARALENRLEDKLEELGEAITNLKDNFPYGINNGPVSSGISATVLTAQLKNITLSLGAIDQNVDQLQESQNILMQNSLSLKTRLSSFQTLFEERIVDLVQNSRNNSDKMEEAVKAAVISAQMSIIDRLDGKESRGTSSCDRKSLKKPSVSAYAIVTPEDNSGPYLCDTMTDGGGWIVIQRRKTGTVDFYRKWDEYKSGFGSLHDDFWLGNERIHELTSQGPYELMVTLTYKRRTKHARYDSFSLGDEKSHYKLNLGSYSGTAGDSLNVHRGMPFTTMDKDFDQNGSGNCAKHYLGAWWYKSCHTSNLNGKWNAEGNKGPRWSGFTSTHPVSFSEMKIRLSG</sequence>
<dbReference type="EMBL" id="BLXT01002816">
    <property type="protein sequence ID" value="GFN97841.1"/>
    <property type="molecule type" value="Genomic_DNA"/>
</dbReference>
<keyword evidence="1" id="KW-1015">Disulfide bond</keyword>
<proteinExistence type="predicted"/>
<dbReference type="InterPro" id="IPR020837">
    <property type="entry name" value="Fibrinogen_CS"/>
</dbReference>
<comment type="caution">
    <text evidence="4">The sequence shown here is derived from an EMBL/GenBank/DDBJ whole genome shotgun (WGS) entry which is preliminary data.</text>
</comment>
<dbReference type="Pfam" id="PF00147">
    <property type="entry name" value="Fibrinogen_C"/>
    <property type="match status" value="1"/>
</dbReference>
<feature type="chain" id="PRO_5043629579" evidence="2">
    <location>
        <begin position="22"/>
        <end position="535"/>
    </location>
</feature>
<keyword evidence="5" id="KW-1185">Reference proteome</keyword>
<dbReference type="PANTHER" id="PTHR19143">
    <property type="entry name" value="FIBRINOGEN/TENASCIN/ANGIOPOEITIN"/>
    <property type="match status" value="1"/>
</dbReference>
<organism evidence="4 5">
    <name type="scientific">Plakobranchus ocellatus</name>
    <dbReference type="NCBI Taxonomy" id="259542"/>
    <lineage>
        <taxon>Eukaryota</taxon>
        <taxon>Metazoa</taxon>
        <taxon>Spiralia</taxon>
        <taxon>Lophotrochozoa</taxon>
        <taxon>Mollusca</taxon>
        <taxon>Gastropoda</taxon>
        <taxon>Heterobranchia</taxon>
        <taxon>Euthyneura</taxon>
        <taxon>Panpulmonata</taxon>
        <taxon>Sacoglossa</taxon>
        <taxon>Placobranchoidea</taxon>
        <taxon>Plakobranchidae</taxon>
        <taxon>Plakobranchus</taxon>
    </lineage>
</organism>
<evidence type="ECO:0000259" key="3">
    <source>
        <dbReference type="PROSITE" id="PS51406"/>
    </source>
</evidence>
<feature type="domain" description="Fibrinogen C-terminal" evidence="3">
    <location>
        <begin position="324"/>
        <end position="535"/>
    </location>
</feature>
<gene>
    <name evidence="4" type="ORF">PoB_002434700</name>
</gene>
<dbReference type="CDD" id="cd00087">
    <property type="entry name" value="FReD"/>
    <property type="match status" value="1"/>
</dbReference>
<name>A0AAV3ZT69_9GAST</name>
<dbReference type="PROSITE" id="PS51406">
    <property type="entry name" value="FIBRINOGEN_C_2"/>
    <property type="match status" value="1"/>
</dbReference>
<dbReference type="PROSITE" id="PS00514">
    <property type="entry name" value="FIBRINOGEN_C_1"/>
    <property type="match status" value="1"/>
</dbReference>
<dbReference type="Proteomes" id="UP000735302">
    <property type="component" value="Unassembled WGS sequence"/>
</dbReference>
<dbReference type="InterPro" id="IPR050373">
    <property type="entry name" value="Fibrinogen_C-term_domain"/>
</dbReference>
<dbReference type="Gene3D" id="3.90.215.10">
    <property type="entry name" value="Gamma Fibrinogen, chain A, domain 1"/>
    <property type="match status" value="1"/>
</dbReference>
<reference evidence="4 5" key="1">
    <citation type="journal article" date="2021" name="Elife">
        <title>Chloroplast acquisition without the gene transfer in kleptoplastic sea slugs, Plakobranchus ocellatus.</title>
        <authorList>
            <person name="Maeda T."/>
            <person name="Takahashi S."/>
            <person name="Yoshida T."/>
            <person name="Shimamura S."/>
            <person name="Takaki Y."/>
            <person name="Nagai Y."/>
            <person name="Toyoda A."/>
            <person name="Suzuki Y."/>
            <person name="Arimoto A."/>
            <person name="Ishii H."/>
            <person name="Satoh N."/>
            <person name="Nishiyama T."/>
            <person name="Hasebe M."/>
            <person name="Maruyama T."/>
            <person name="Minagawa J."/>
            <person name="Obokata J."/>
            <person name="Shigenobu S."/>
        </authorList>
    </citation>
    <scope>NUCLEOTIDE SEQUENCE [LARGE SCALE GENOMIC DNA]</scope>
</reference>
<dbReference type="InterPro" id="IPR002181">
    <property type="entry name" value="Fibrinogen_a/b/g_C_dom"/>
</dbReference>
<evidence type="ECO:0000256" key="2">
    <source>
        <dbReference type="SAM" id="SignalP"/>
    </source>
</evidence>
<protein>
    <submittedName>
        <fullName evidence="4">Tenascin-r</fullName>
    </submittedName>
</protein>